<evidence type="ECO:0000313" key="2">
    <source>
        <dbReference type="Proteomes" id="UP000886501"/>
    </source>
</evidence>
<sequence length="479" mass="49974">MSCQNPDPANTVTDRLNQLLSSGGDGYVLSLCPGRQYIITKPLVFAAPNQEISTQGYPTGDERATLVVDGPVADGKGHTTAVDGTCSNCNGVKLRNIQVNGTRNGASPTQGGANIEMGGGNSGQLIEHVRSYNPRSWSCLHIAEGSFTCPGVIVQNNDIGPCGSDIFQEWADGISLSCANSIVRNNVISDPTDGGIVVFGSPGSLIQNNTISVQNATCLGGINMVDYDPWKGNYTNTIVRDNTILGGFATSADPNAPTAADGVNKEDAIIKIGIAIGPRTWFGDRYLKNVSFSGTVLSNHLSGAFGYAIAITSARNFTIQNNELFGNTSFIGSRGPNCTAYDTTPAPQPFVLDTNNTDSLTFQPGFVQISDGASLTCILPPAGGDYWPFRGDGPSKNNTSSGGPTHSGSGGGGKEGGLSGGVKAGIAVGVIFGVALLAVATYFIRKAALKRQQQDGGNRRLASEDEDRWEGKQTTYPSS</sequence>
<comment type="caution">
    <text evidence="1">The sequence shown here is derived from an EMBL/GenBank/DDBJ whole genome shotgun (WGS) entry which is preliminary data.</text>
</comment>
<evidence type="ECO:0000313" key="1">
    <source>
        <dbReference type="EMBL" id="KAF9651683.1"/>
    </source>
</evidence>
<reference evidence="1" key="2">
    <citation type="journal article" date="2020" name="Nat. Commun.">
        <title>Large-scale genome sequencing of mycorrhizal fungi provides insights into the early evolution of symbiotic traits.</title>
        <authorList>
            <person name="Miyauchi S."/>
            <person name="Kiss E."/>
            <person name="Kuo A."/>
            <person name="Drula E."/>
            <person name="Kohler A."/>
            <person name="Sanchez-Garcia M."/>
            <person name="Morin E."/>
            <person name="Andreopoulos B."/>
            <person name="Barry K.W."/>
            <person name="Bonito G."/>
            <person name="Buee M."/>
            <person name="Carver A."/>
            <person name="Chen C."/>
            <person name="Cichocki N."/>
            <person name="Clum A."/>
            <person name="Culley D."/>
            <person name="Crous P.W."/>
            <person name="Fauchery L."/>
            <person name="Girlanda M."/>
            <person name="Hayes R.D."/>
            <person name="Keri Z."/>
            <person name="LaButti K."/>
            <person name="Lipzen A."/>
            <person name="Lombard V."/>
            <person name="Magnuson J."/>
            <person name="Maillard F."/>
            <person name="Murat C."/>
            <person name="Nolan M."/>
            <person name="Ohm R.A."/>
            <person name="Pangilinan J."/>
            <person name="Pereira M.F."/>
            <person name="Perotto S."/>
            <person name="Peter M."/>
            <person name="Pfister S."/>
            <person name="Riley R."/>
            <person name="Sitrit Y."/>
            <person name="Stielow J.B."/>
            <person name="Szollosi G."/>
            <person name="Zifcakova L."/>
            <person name="Stursova M."/>
            <person name="Spatafora J.W."/>
            <person name="Tedersoo L."/>
            <person name="Vaario L.M."/>
            <person name="Yamada A."/>
            <person name="Yan M."/>
            <person name="Wang P."/>
            <person name="Xu J."/>
            <person name="Bruns T."/>
            <person name="Baldrian P."/>
            <person name="Vilgalys R."/>
            <person name="Dunand C."/>
            <person name="Henrissat B."/>
            <person name="Grigoriev I.V."/>
            <person name="Hibbett D."/>
            <person name="Nagy L.G."/>
            <person name="Martin F.M."/>
        </authorList>
    </citation>
    <scope>NUCLEOTIDE SEQUENCE</scope>
    <source>
        <strain evidence="1">P2</strain>
    </source>
</reference>
<gene>
    <name evidence="1" type="ORF">BDM02DRAFT_513828</name>
</gene>
<accession>A0ACB6ZQV9</accession>
<keyword evidence="2" id="KW-1185">Reference proteome</keyword>
<dbReference type="EMBL" id="MU117973">
    <property type="protein sequence ID" value="KAF9651683.1"/>
    <property type="molecule type" value="Genomic_DNA"/>
</dbReference>
<dbReference type="Proteomes" id="UP000886501">
    <property type="component" value="Unassembled WGS sequence"/>
</dbReference>
<protein>
    <submittedName>
        <fullName evidence="1">Uncharacterized protein</fullName>
    </submittedName>
</protein>
<reference evidence="1" key="1">
    <citation type="submission" date="2019-10" db="EMBL/GenBank/DDBJ databases">
        <authorList>
            <consortium name="DOE Joint Genome Institute"/>
            <person name="Kuo A."/>
            <person name="Miyauchi S."/>
            <person name="Kiss E."/>
            <person name="Drula E."/>
            <person name="Kohler A."/>
            <person name="Sanchez-Garcia M."/>
            <person name="Andreopoulos B."/>
            <person name="Barry K.W."/>
            <person name="Bonito G."/>
            <person name="Buee M."/>
            <person name="Carver A."/>
            <person name="Chen C."/>
            <person name="Cichocki N."/>
            <person name="Clum A."/>
            <person name="Culley D."/>
            <person name="Crous P.W."/>
            <person name="Fauchery L."/>
            <person name="Girlanda M."/>
            <person name="Hayes R."/>
            <person name="Keri Z."/>
            <person name="Labutti K."/>
            <person name="Lipzen A."/>
            <person name="Lombard V."/>
            <person name="Magnuson J."/>
            <person name="Maillard F."/>
            <person name="Morin E."/>
            <person name="Murat C."/>
            <person name="Nolan M."/>
            <person name="Ohm R."/>
            <person name="Pangilinan J."/>
            <person name="Pereira M."/>
            <person name="Perotto S."/>
            <person name="Peter M."/>
            <person name="Riley R."/>
            <person name="Sitrit Y."/>
            <person name="Stielow B."/>
            <person name="Szollosi G."/>
            <person name="Zifcakova L."/>
            <person name="Stursova M."/>
            <person name="Spatafora J.W."/>
            <person name="Tedersoo L."/>
            <person name="Vaario L.-M."/>
            <person name="Yamada A."/>
            <person name="Yan M."/>
            <person name="Wang P."/>
            <person name="Xu J."/>
            <person name="Bruns T."/>
            <person name="Baldrian P."/>
            <person name="Vilgalys R."/>
            <person name="Henrissat B."/>
            <person name="Grigoriev I.V."/>
            <person name="Hibbett D."/>
            <person name="Nagy L.G."/>
            <person name="Martin F.M."/>
        </authorList>
    </citation>
    <scope>NUCLEOTIDE SEQUENCE</scope>
    <source>
        <strain evidence="1">P2</strain>
    </source>
</reference>
<name>A0ACB6ZQV9_THEGA</name>
<proteinExistence type="predicted"/>
<organism evidence="1 2">
    <name type="scientific">Thelephora ganbajun</name>
    <name type="common">Ganba fungus</name>
    <dbReference type="NCBI Taxonomy" id="370292"/>
    <lineage>
        <taxon>Eukaryota</taxon>
        <taxon>Fungi</taxon>
        <taxon>Dikarya</taxon>
        <taxon>Basidiomycota</taxon>
        <taxon>Agaricomycotina</taxon>
        <taxon>Agaricomycetes</taxon>
        <taxon>Thelephorales</taxon>
        <taxon>Thelephoraceae</taxon>
        <taxon>Thelephora</taxon>
    </lineage>
</organism>